<evidence type="ECO:0000256" key="3">
    <source>
        <dbReference type="ARBA" id="ARBA00022679"/>
    </source>
</evidence>
<dbReference type="SUPFAM" id="SSF57783">
    <property type="entry name" value="Zinc beta-ribbon"/>
    <property type="match status" value="1"/>
</dbReference>
<evidence type="ECO:0000313" key="9">
    <source>
        <dbReference type="Proteomes" id="UP001168540"/>
    </source>
</evidence>
<keyword evidence="2" id="KW-0639">Primosome</keyword>
<evidence type="ECO:0000256" key="1">
    <source>
        <dbReference type="ARBA" id="ARBA00022478"/>
    </source>
</evidence>
<dbReference type="Proteomes" id="UP001168540">
    <property type="component" value="Unassembled WGS sequence"/>
</dbReference>
<dbReference type="RefSeq" id="WP_289828570.1">
    <property type="nucleotide sequence ID" value="NZ_JAUEDK010000004.1"/>
</dbReference>
<protein>
    <submittedName>
        <fullName evidence="8">Toprim domain-containing protein</fullName>
    </submittedName>
</protein>
<dbReference type="Pfam" id="PF08273">
    <property type="entry name" value="Zn_Ribbon_Prim"/>
    <property type="match status" value="1"/>
</dbReference>
<evidence type="ECO:0000256" key="2">
    <source>
        <dbReference type="ARBA" id="ARBA00022515"/>
    </source>
</evidence>
<dbReference type="SMART" id="SM00778">
    <property type="entry name" value="Prim_Zn_Ribbon"/>
    <property type="match status" value="1"/>
</dbReference>
<evidence type="ECO:0000256" key="5">
    <source>
        <dbReference type="ARBA" id="ARBA00022705"/>
    </source>
</evidence>
<name>A0ABT7XJR7_9NEIS</name>
<dbReference type="Pfam" id="PF23639">
    <property type="entry name" value="DUF7146"/>
    <property type="match status" value="1"/>
</dbReference>
<dbReference type="InterPro" id="IPR006171">
    <property type="entry name" value="TOPRIM_dom"/>
</dbReference>
<sequence>MSRINLHTVRRAAYGRWPDILTALGIPAAVLTKKNKPCPCCGGTDRFSFIDQGTGRFVCRSLDGLGGDGFALAMHWLGCDFKTALRAVAGMLGMGAGVTHLRTPVPAAPPAPAKRDNSATIAKLWAEAHPLKAGDPVTRYLASRGLVLDAIPAVLRCHPALGYWREGQRLGTFSALLAQVTSPSGEVVGLHRIYLTPDGHKARPTDPETGELLDAKKLLTAREGAMRGAAIRLYEPRNGEMAVCEGPETALGVWLGSGLPVWSCVSAWGLEHVSLPESVTDIHIMADNDVSGTGQQAAKKLAKRLLDEARRIRLLIPSTPGTDWLDVYQSRQQQEAA</sequence>
<keyword evidence="5" id="KW-0235">DNA replication</keyword>
<dbReference type="InterPro" id="IPR055570">
    <property type="entry name" value="DUF7146"/>
</dbReference>
<keyword evidence="4" id="KW-0548">Nucleotidyltransferase</keyword>
<dbReference type="Pfam" id="PF13362">
    <property type="entry name" value="Toprim_3"/>
    <property type="match status" value="1"/>
</dbReference>
<feature type="domain" description="DNA primase/helicase Gp4 N-terminal Bacteriophage T7-like" evidence="7">
    <location>
        <begin position="33"/>
        <end position="70"/>
    </location>
</feature>
<comment type="caution">
    <text evidence="8">The sequence shown here is derived from an EMBL/GenBank/DDBJ whole genome shotgun (WGS) entry which is preliminary data.</text>
</comment>
<organism evidence="8 9">
    <name type="scientific">Crenobacter oryzisoli</name>
    <dbReference type="NCBI Taxonomy" id="3056844"/>
    <lineage>
        <taxon>Bacteria</taxon>
        <taxon>Pseudomonadati</taxon>
        <taxon>Pseudomonadota</taxon>
        <taxon>Betaproteobacteria</taxon>
        <taxon>Neisseriales</taxon>
        <taxon>Neisseriaceae</taxon>
        <taxon>Crenobacter</taxon>
    </lineage>
</organism>
<evidence type="ECO:0000313" key="8">
    <source>
        <dbReference type="EMBL" id="MDN0074022.1"/>
    </source>
</evidence>
<keyword evidence="6" id="KW-0804">Transcription</keyword>
<proteinExistence type="predicted"/>
<gene>
    <name evidence="8" type="ORF">QU481_03850</name>
</gene>
<reference evidence="8" key="1">
    <citation type="submission" date="2023-06" db="EMBL/GenBank/DDBJ databases">
        <authorList>
            <person name="Zhang S."/>
        </authorList>
    </citation>
    <scope>NUCLEOTIDE SEQUENCE</scope>
    <source>
        <strain evidence="8">SG2303</strain>
    </source>
</reference>
<dbReference type="InterPro" id="IPR013237">
    <property type="entry name" value="Phage_T7_Gp4_N"/>
</dbReference>
<dbReference type="InterPro" id="IPR036977">
    <property type="entry name" value="DNA_primase_Znf_CHC2"/>
</dbReference>
<keyword evidence="3" id="KW-0808">Transferase</keyword>
<keyword evidence="9" id="KW-1185">Reference proteome</keyword>
<evidence type="ECO:0000256" key="6">
    <source>
        <dbReference type="ARBA" id="ARBA00023163"/>
    </source>
</evidence>
<dbReference type="EMBL" id="JAUEDK010000004">
    <property type="protein sequence ID" value="MDN0074022.1"/>
    <property type="molecule type" value="Genomic_DNA"/>
</dbReference>
<dbReference type="Gene3D" id="3.90.580.10">
    <property type="entry name" value="Zinc finger, CHC2-type domain"/>
    <property type="match status" value="1"/>
</dbReference>
<dbReference type="Gene3D" id="3.40.1360.10">
    <property type="match status" value="1"/>
</dbReference>
<keyword evidence="1" id="KW-0240">DNA-directed RNA polymerase</keyword>
<accession>A0ABT7XJR7</accession>
<evidence type="ECO:0000259" key="7">
    <source>
        <dbReference type="SMART" id="SM00778"/>
    </source>
</evidence>
<evidence type="ECO:0000256" key="4">
    <source>
        <dbReference type="ARBA" id="ARBA00022695"/>
    </source>
</evidence>